<name>A0A7W9L459_9HYPH</name>
<feature type="transmembrane region" description="Helical" evidence="8">
    <location>
        <begin position="74"/>
        <end position="93"/>
    </location>
</feature>
<feature type="transmembrane region" description="Helical" evidence="8">
    <location>
        <begin position="163"/>
        <end position="182"/>
    </location>
</feature>
<dbReference type="PANTHER" id="PTHR42718">
    <property type="entry name" value="MAJOR FACILITATOR SUPERFAMILY MULTIDRUG TRANSPORTER MFSC"/>
    <property type="match status" value="1"/>
</dbReference>
<feature type="transmembrane region" description="Helical" evidence="8">
    <location>
        <begin position="132"/>
        <end position="157"/>
    </location>
</feature>
<reference evidence="10 11" key="1">
    <citation type="submission" date="2020-08" db="EMBL/GenBank/DDBJ databases">
        <title>Genomic Encyclopedia of Type Strains, Phase IV (KMG-IV): sequencing the most valuable type-strain genomes for metagenomic binning, comparative biology and taxonomic classification.</title>
        <authorList>
            <person name="Goeker M."/>
        </authorList>
    </citation>
    <scope>NUCLEOTIDE SEQUENCE [LARGE SCALE GENOMIC DNA]</scope>
    <source>
        <strain evidence="10 11">DSM 16268</strain>
    </source>
</reference>
<feature type="transmembrane region" description="Helical" evidence="8">
    <location>
        <begin position="250"/>
        <end position="270"/>
    </location>
</feature>
<comment type="subcellular location">
    <subcellularLocation>
        <location evidence="8">Cell inner membrane</location>
        <topology evidence="8">Multi-pass membrane protein</topology>
    </subcellularLocation>
    <subcellularLocation>
        <location evidence="1">Cell membrane</location>
        <topology evidence="1">Multi-pass membrane protein</topology>
    </subcellularLocation>
</comment>
<dbReference type="CDD" id="cd17320">
    <property type="entry name" value="MFS_MdfA_MDR_like"/>
    <property type="match status" value="1"/>
</dbReference>
<feature type="transmembrane region" description="Helical" evidence="8">
    <location>
        <begin position="43"/>
        <end position="62"/>
    </location>
</feature>
<evidence type="ECO:0000256" key="1">
    <source>
        <dbReference type="ARBA" id="ARBA00004651"/>
    </source>
</evidence>
<evidence type="ECO:0000256" key="6">
    <source>
        <dbReference type="ARBA" id="ARBA00022989"/>
    </source>
</evidence>
<feature type="transmembrane region" description="Helical" evidence="8">
    <location>
        <begin position="99"/>
        <end position="120"/>
    </location>
</feature>
<comment type="caution">
    <text evidence="10">The sequence shown here is derived from an EMBL/GenBank/DDBJ whole genome shotgun (WGS) entry which is preliminary data.</text>
</comment>
<feature type="transmembrane region" description="Helical" evidence="8">
    <location>
        <begin position="5"/>
        <end position="23"/>
    </location>
</feature>
<dbReference type="PANTHER" id="PTHR42718:SF46">
    <property type="entry name" value="BLR6921 PROTEIN"/>
    <property type="match status" value="1"/>
</dbReference>
<protein>
    <recommendedName>
        <fullName evidence="8">Bcr/CflA family efflux transporter</fullName>
    </recommendedName>
</protein>
<keyword evidence="3 8" id="KW-0813">Transport</keyword>
<feature type="transmembrane region" description="Helical" evidence="8">
    <location>
        <begin position="306"/>
        <end position="330"/>
    </location>
</feature>
<dbReference type="InterPro" id="IPR004812">
    <property type="entry name" value="Efflux_drug-R_Bcr/CmlA"/>
</dbReference>
<dbReference type="GO" id="GO:0005886">
    <property type="term" value="C:plasma membrane"/>
    <property type="evidence" value="ECO:0007669"/>
    <property type="project" value="UniProtKB-SubCell"/>
</dbReference>
<keyword evidence="4" id="KW-1003">Cell membrane</keyword>
<evidence type="ECO:0000256" key="2">
    <source>
        <dbReference type="ARBA" id="ARBA00006236"/>
    </source>
</evidence>
<gene>
    <name evidence="10" type="ORF">GGQ63_004346</name>
</gene>
<evidence type="ECO:0000256" key="8">
    <source>
        <dbReference type="RuleBase" id="RU365088"/>
    </source>
</evidence>
<evidence type="ECO:0000256" key="5">
    <source>
        <dbReference type="ARBA" id="ARBA00022692"/>
    </source>
</evidence>
<dbReference type="Pfam" id="PF07690">
    <property type="entry name" value="MFS_1"/>
    <property type="match status" value="1"/>
</dbReference>
<keyword evidence="6 8" id="KW-1133">Transmembrane helix</keyword>
<dbReference type="Proteomes" id="UP000523821">
    <property type="component" value="Unassembled WGS sequence"/>
</dbReference>
<feature type="domain" description="Major facilitator superfamily (MFS) profile" evidence="9">
    <location>
        <begin position="5"/>
        <end position="390"/>
    </location>
</feature>
<organism evidence="10 11">
    <name type="scientific">Prosthecomicrobium pneumaticum</name>
    <dbReference type="NCBI Taxonomy" id="81895"/>
    <lineage>
        <taxon>Bacteria</taxon>
        <taxon>Pseudomonadati</taxon>
        <taxon>Pseudomonadota</taxon>
        <taxon>Alphaproteobacteria</taxon>
        <taxon>Hyphomicrobiales</taxon>
        <taxon>Kaistiaceae</taxon>
        <taxon>Prosthecomicrobium</taxon>
    </lineage>
</organism>
<keyword evidence="11" id="KW-1185">Reference proteome</keyword>
<evidence type="ECO:0000313" key="10">
    <source>
        <dbReference type="EMBL" id="MBB5755244.1"/>
    </source>
</evidence>
<evidence type="ECO:0000259" key="9">
    <source>
        <dbReference type="PROSITE" id="PS50850"/>
    </source>
</evidence>
<feature type="transmembrane region" description="Helical" evidence="8">
    <location>
        <begin position="282"/>
        <end position="300"/>
    </location>
</feature>
<keyword evidence="7 8" id="KW-0472">Membrane</keyword>
<accession>A0A7W9L459</accession>
<keyword evidence="5 8" id="KW-0812">Transmembrane</keyword>
<dbReference type="InterPro" id="IPR020846">
    <property type="entry name" value="MFS_dom"/>
</dbReference>
<dbReference type="FunFam" id="1.20.1720.10:FF:000005">
    <property type="entry name" value="Bcr/CflA family efflux transporter"/>
    <property type="match status" value="1"/>
</dbReference>
<dbReference type="PROSITE" id="PS50850">
    <property type="entry name" value="MFS"/>
    <property type="match status" value="1"/>
</dbReference>
<evidence type="ECO:0000256" key="3">
    <source>
        <dbReference type="ARBA" id="ARBA00022448"/>
    </source>
</evidence>
<dbReference type="Gene3D" id="1.20.1720.10">
    <property type="entry name" value="Multidrug resistance protein D"/>
    <property type="match status" value="1"/>
</dbReference>
<dbReference type="InterPro" id="IPR011701">
    <property type="entry name" value="MFS"/>
</dbReference>
<dbReference type="NCBIfam" id="TIGR00710">
    <property type="entry name" value="efflux_Bcr_CflA"/>
    <property type="match status" value="1"/>
</dbReference>
<feature type="transmembrane region" description="Helical" evidence="8">
    <location>
        <begin position="368"/>
        <end position="389"/>
    </location>
</feature>
<evidence type="ECO:0000256" key="4">
    <source>
        <dbReference type="ARBA" id="ARBA00022475"/>
    </source>
</evidence>
<dbReference type="GO" id="GO:0042910">
    <property type="term" value="F:xenobiotic transmembrane transporter activity"/>
    <property type="evidence" value="ECO:0007669"/>
    <property type="project" value="InterPro"/>
</dbReference>
<dbReference type="GO" id="GO:1990961">
    <property type="term" value="P:xenobiotic detoxification by transmembrane export across the plasma membrane"/>
    <property type="evidence" value="ECO:0007669"/>
    <property type="project" value="InterPro"/>
</dbReference>
<dbReference type="InterPro" id="IPR036259">
    <property type="entry name" value="MFS_trans_sf"/>
</dbReference>
<feature type="transmembrane region" description="Helical" evidence="8">
    <location>
        <begin position="212"/>
        <end position="230"/>
    </location>
</feature>
<dbReference type="RefSeq" id="WP_183858677.1">
    <property type="nucleotide sequence ID" value="NZ_JACHOO010000016.1"/>
</dbReference>
<dbReference type="AlphaFoldDB" id="A0A7W9L459"/>
<dbReference type="SUPFAM" id="SSF103473">
    <property type="entry name" value="MFS general substrate transporter"/>
    <property type="match status" value="1"/>
</dbReference>
<evidence type="ECO:0000313" key="11">
    <source>
        <dbReference type="Proteomes" id="UP000523821"/>
    </source>
</evidence>
<feature type="transmembrane region" description="Helical" evidence="8">
    <location>
        <begin position="342"/>
        <end position="362"/>
    </location>
</feature>
<proteinExistence type="inferred from homology"/>
<dbReference type="EMBL" id="JACHOO010000016">
    <property type="protein sequence ID" value="MBB5755244.1"/>
    <property type="molecule type" value="Genomic_DNA"/>
</dbReference>
<comment type="similarity">
    <text evidence="2 8">Belongs to the major facilitator superfamily. Bcr/CmlA family.</text>
</comment>
<sequence>MNRGFVRNAVVLGLLTAVGPFAIDMYLPALPTIGRDLRADDGAVQLSLIAFFLSFAVSQILFGPLSDMLGRKRPLYIGLALFLVGSVGAALAPDILTLNLFRFVQGLGGAAAMVIPRAIVRDLHTGAEAARLTSLIMLVFSISPILAPLSGSILIALSGWRAVFWAVALAGVAGVVLVLTLLPETRPAEQRLGSTFGAVITGYGRLLRDRNFIGLSLIGGFGIASFFVYLANSSFILIGHYGLTPTEYSLMFSLNAVSFFAMSQFTGQFVGRFGLPRVVRTATALFAASVVALLGVWLVGLGSLPVLAAFLFVGYGFLGLVIPTTAVLALEEHGPIAGMASALMGTLQMVSGAVMVGLLGLFSDGTALPMVAAIALCGVLTITLTALTLGRRSVPRPVDVPAA</sequence>
<evidence type="ECO:0000256" key="7">
    <source>
        <dbReference type="ARBA" id="ARBA00023136"/>
    </source>
</evidence>
<keyword evidence="8" id="KW-0997">Cell inner membrane</keyword>